<keyword evidence="4" id="KW-1185">Reference proteome</keyword>
<evidence type="ECO:0000256" key="1">
    <source>
        <dbReference type="SAM" id="MobiDB-lite"/>
    </source>
</evidence>
<gene>
    <name evidence="3" type="ORF">Q361_11716</name>
</gene>
<feature type="domain" description="MobA/VirD2-like nuclease" evidence="2">
    <location>
        <begin position="18"/>
        <end position="152"/>
    </location>
</feature>
<dbReference type="Pfam" id="PF03432">
    <property type="entry name" value="Relaxase"/>
    <property type="match status" value="1"/>
</dbReference>
<dbReference type="Proteomes" id="UP000237056">
    <property type="component" value="Unassembled WGS sequence"/>
</dbReference>
<name>A0A2S4N6G1_9FLAO</name>
<feature type="compositionally biased region" description="Polar residues" evidence="1">
    <location>
        <begin position="397"/>
        <end position="406"/>
    </location>
</feature>
<evidence type="ECO:0000313" key="3">
    <source>
        <dbReference type="EMBL" id="POS00913.1"/>
    </source>
</evidence>
<comment type="caution">
    <text evidence="3">The sequence shown here is derived from an EMBL/GenBank/DDBJ whole genome shotgun (WGS) entry which is preliminary data.</text>
</comment>
<dbReference type="AlphaFoldDB" id="A0A2S4N6G1"/>
<accession>A0A2S4N6G1</accession>
<reference evidence="3 4" key="1">
    <citation type="submission" date="2018-01" db="EMBL/GenBank/DDBJ databases">
        <title>Genomic Encyclopedia of Type Strains, Phase I: the one thousand microbial genomes (KMG-I) project.</title>
        <authorList>
            <person name="Goeker M."/>
        </authorList>
    </citation>
    <scope>NUCLEOTIDE SEQUENCE [LARGE SCALE GENOMIC DNA]</scope>
    <source>
        <strain evidence="3 4">DSM 17960</strain>
    </source>
</reference>
<evidence type="ECO:0000313" key="4">
    <source>
        <dbReference type="Proteomes" id="UP000237056"/>
    </source>
</evidence>
<sequence>MIAKISFGKFVEGMVKYNHDKTKEKDFNQDKKAELLGVNNIASTSYETIVATLVGHNMMNTRVSKPNIHISLNFVKEDKIDNDSLLQIAQDYMDELGYGHQPFAIYRHYDKEHPHIHIVSSSISIEGKRISDSNIFRRSQSISRDLEYKYGLTVAVKQKGKKAVTGQSLQERIVSHTKYGVHSAKDLLHEAISDVVKQKPIDYADFDAMLSKHHIKRIATETGNTFVFELEEFKRSSVGLEGVKIDVNFSSPALQYQFEVNEKSKKVGHSKVKGKVKSVIDTLSKDKFMKLSDLEVLLRKKGIKLEVKRVEAEKNKGMVYGMVFTDYATGNRYNASEFNMSTKRIMEYIYDNKKLDAIQSNAQPSAPLPRTQREAPSAGAVLLDGLLSSLLMESVANQVDAPQQTPGLKPPKKRKKRR</sequence>
<proteinExistence type="predicted"/>
<dbReference type="OrthoDB" id="915634at2"/>
<protein>
    <submittedName>
        <fullName evidence="3">Relaxase/mobilization nuclease-like protein</fullName>
    </submittedName>
</protein>
<dbReference type="InterPro" id="IPR005094">
    <property type="entry name" value="Endonuclease_MobA/VirD2"/>
</dbReference>
<feature type="region of interest" description="Disordered" evidence="1">
    <location>
        <begin position="397"/>
        <end position="418"/>
    </location>
</feature>
<dbReference type="RefSeq" id="WP_103726870.1">
    <property type="nucleotide sequence ID" value="NZ_PQNY01000017.1"/>
</dbReference>
<dbReference type="EMBL" id="PQNY01000017">
    <property type="protein sequence ID" value="POS00913.1"/>
    <property type="molecule type" value="Genomic_DNA"/>
</dbReference>
<organism evidence="3 4">
    <name type="scientific">Flavobacterium croceum DSM 17960</name>
    <dbReference type="NCBI Taxonomy" id="1121886"/>
    <lineage>
        <taxon>Bacteria</taxon>
        <taxon>Pseudomonadati</taxon>
        <taxon>Bacteroidota</taxon>
        <taxon>Flavobacteriia</taxon>
        <taxon>Flavobacteriales</taxon>
        <taxon>Flavobacteriaceae</taxon>
        <taxon>Flavobacterium</taxon>
    </lineage>
</organism>
<evidence type="ECO:0000259" key="2">
    <source>
        <dbReference type="Pfam" id="PF03432"/>
    </source>
</evidence>